<geneLocation type="plasmid" evidence="3 4">
    <name>unnamed2</name>
</geneLocation>
<dbReference type="KEGG" id="aant:HUK68_22480"/>
<dbReference type="InterPro" id="IPR052057">
    <property type="entry name" value="IS150/IS1296_orfA-like"/>
</dbReference>
<dbReference type="Gene3D" id="1.10.10.10">
    <property type="entry name" value="Winged helix-like DNA-binding domain superfamily/Winged helix DNA-binding domain"/>
    <property type="match status" value="2"/>
</dbReference>
<dbReference type="RefSeq" id="WP_175506504.1">
    <property type="nucleotide sequence ID" value="NZ_CP054842.1"/>
</dbReference>
<dbReference type="InterPro" id="IPR055247">
    <property type="entry name" value="InsJ-like_HTH"/>
</dbReference>
<dbReference type="Proteomes" id="UP000509579">
    <property type="component" value="Plasmid unnamed2"/>
</dbReference>
<protein>
    <submittedName>
        <fullName evidence="3">Transposase</fullName>
    </submittedName>
</protein>
<accession>A0A6N1XAG3</accession>
<evidence type="ECO:0000259" key="2">
    <source>
        <dbReference type="Pfam" id="PF13518"/>
    </source>
</evidence>
<name>A0A6N1XAG3_9BURK</name>
<reference evidence="3 4" key="1">
    <citation type="submission" date="2020-06" db="EMBL/GenBank/DDBJ databases">
        <title>Acidovorax antarctica sp. nov., isolated from Corinth ice sheet soil, Antarctic Fields Peninsula.</title>
        <authorList>
            <person name="Xu Q."/>
            <person name="Peng F."/>
        </authorList>
    </citation>
    <scope>NUCLEOTIDE SEQUENCE [LARGE SCALE GENOMIC DNA]</scope>
    <source>
        <strain evidence="3 4">16-35-5</strain>
        <plasmid evidence="3 4">unnamed2</plasmid>
    </source>
</reference>
<comment type="similarity">
    <text evidence="1">Belongs to the IS150/IS1296 orfA family.</text>
</comment>
<gene>
    <name evidence="3" type="ORF">HUK68_22480</name>
</gene>
<dbReference type="Pfam" id="PF13518">
    <property type="entry name" value="HTH_28"/>
    <property type="match status" value="2"/>
</dbReference>
<feature type="domain" description="Insertion element IS150 protein InsJ-like helix-turn-helix" evidence="2">
    <location>
        <begin position="19"/>
        <end position="66"/>
    </location>
</feature>
<dbReference type="PANTHER" id="PTHR33795">
    <property type="entry name" value="INSERTION ELEMENT IS150 PROTEIN INSJ"/>
    <property type="match status" value="1"/>
</dbReference>
<proteinExistence type="inferred from homology"/>
<evidence type="ECO:0000256" key="1">
    <source>
        <dbReference type="ARBA" id="ARBA00038232"/>
    </source>
</evidence>
<evidence type="ECO:0000313" key="4">
    <source>
        <dbReference type="Proteomes" id="UP000509579"/>
    </source>
</evidence>
<keyword evidence="4" id="KW-1185">Reference proteome</keyword>
<sequence>MDINPTFVVFFMAKYKESFKLLVVRQHLAESVGTGTLATRHGLNQATVCRWIQGYKQHGIQGLRKKFSHYSARFKLLVLESMWRDELSRRQVAVLFDVRGDHSAMAIWERQYHTGGPEALEPKPRGPSKRECQNFCVRGTLNLHELREAG</sequence>
<dbReference type="EMBL" id="CP054842">
    <property type="protein sequence ID" value="QKV55718.1"/>
    <property type="molecule type" value="Genomic_DNA"/>
</dbReference>
<evidence type="ECO:0000313" key="3">
    <source>
        <dbReference type="EMBL" id="QKV55718.1"/>
    </source>
</evidence>
<dbReference type="SUPFAM" id="SSF48295">
    <property type="entry name" value="TrpR-like"/>
    <property type="match status" value="2"/>
</dbReference>
<dbReference type="AlphaFoldDB" id="A0A6N1XAG3"/>
<dbReference type="GO" id="GO:0043565">
    <property type="term" value="F:sequence-specific DNA binding"/>
    <property type="evidence" value="ECO:0007669"/>
    <property type="project" value="InterPro"/>
</dbReference>
<organism evidence="3 4">
    <name type="scientific">Comamonas antarctica</name>
    <dbReference type="NCBI Taxonomy" id="2743470"/>
    <lineage>
        <taxon>Bacteria</taxon>
        <taxon>Pseudomonadati</taxon>
        <taxon>Pseudomonadota</taxon>
        <taxon>Betaproteobacteria</taxon>
        <taxon>Burkholderiales</taxon>
        <taxon>Comamonadaceae</taxon>
        <taxon>Comamonas</taxon>
    </lineage>
</organism>
<dbReference type="PANTHER" id="PTHR33795:SF1">
    <property type="entry name" value="INSERTION ELEMENT IS150 PROTEIN INSJ"/>
    <property type="match status" value="1"/>
</dbReference>
<dbReference type="InterPro" id="IPR036388">
    <property type="entry name" value="WH-like_DNA-bd_sf"/>
</dbReference>
<keyword evidence="3" id="KW-0614">Plasmid</keyword>
<dbReference type="InterPro" id="IPR010921">
    <property type="entry name" value="Trp_repressor/repl_initiator"/>
</dbReference>
<feature type="domain" description="Insertion element IS150 protein InsJ-like helix-turn-helix" evidence="2">
    <location>
        <begin position="74"/>
        <end position="127"/>
    </location>
</feature>